<feature type="coiled-coil region" evidence="1">
    <location>
        <begin position="50"/>
        <end position="77"/>
    </location>
</feature>
<feature type="non-terminal residue" evidence="3">
    <location>
        <position position="140"/>
    </location>
</feature>
<protein>
    <submittedName>
        <fullName evidence="3">Uncharacterized protein</fullName>
    </submittedName>
</protein>
<dbReference type="Proteomes" id="UP001189429">
    <property type="component" value="Unassembled WGS sequence"/>
</dbReference>
<name>A0ABN9WYY4_9DINO</name>
<sequence>DGACRESRSLYAAAGAELRAAAHASAAERSEREAEALSLRRRTGVLRDEAHAARERGDRAVQQLEELQARAARADAEGGKWASERAQEMARLRRLLSGEEAAAAQHADERRRLTAEVQAARKHAARHAASSEAAEAAQGE</sequence>
<keyword evidence="1" id="KW-0175">Coiled coil</keyword>
<feature type="non-terminal residue" evidence="3">
    <location>
        <position position="1"/>
    </location>
</feature>
<keyword evidence="4" id="KW-1185">Reference proteome</keyword>
<proteinExistence type="predicted"/>
<accession>A0ABN9WYY4</accession>
<gene>
    <name evidence="3" type="ORF">PCOR1329_LOCUS71829</name>
</gene>
<reference evidence="3" key="1">
    <citation type="submission" date="2023-10" db="EMBL/GenBank/DDBJ databases">
        <authorList>
            <person name="Chen Y."/>
            <person name="Shah S."/>
            <person name="Dougan E. K."/>
            <person name="Thang M."/>
            <person name="Chan C."/>
        </authorList>
    </citation>
    <scope>NUCLEOTIDE SEQUENCE [LARGE SCALE GENOMIC DNA]</scope>
</reference>
<comment type="caution">
    <text evidence="3">The sequence shown here is derived from an EMBL/GenBank/DDBJ whole genome shotgun (WGS) entry which is preliminary data.</text>
</comment>
<evidence type="ECO:0000313" key="4">
    <source>
        <dbReference type="Proteomes" id="UP001189429"/>
    </source>
</evidence>
<evidence type="ECO:0000313" key="3">
    <source>
        <dbReference type="EMBL" id="CAK0892091.1"/>
    </source>
</evidence>
<evidence type="ECO:0000256" key="2">
    <source>
        <dbReference type="SAM" id="MobiDB-lite"/>
    </source>
</evidence>
<organism evidence="3 4">
    <name type="scientific">Prorocentrum cordatum</name>
    <dbReference type="NCBI Taxonomy" id="2364126"/>
    <lineage>
        <taxon>Eukaryota</taxon>
        <taxon>Sar</taxon>
        <taxon>Alveolata</taxon>
        <taxon>Dinophyceae</taxon>
        <taxon>Prorocentrales</taxon>
        <taxon>Prorocentraceae</taxon>
        <taxon>Prorocentrum</taxon>
    </lineage>
</organism>
<evidence type="ECO:0000256" key="1">
    <source>
        <dbReference type="SAM" id="Coils"/>
    </source>
</evidence>
<dbReference type="EMBL" id="CAUYUJ010019560">
    <property type="protein sequence ID" value="CAK0892091.1"/>
    <property type="molecule type" value="Genomic_DNA"/>
</dbReference>
<feature type="compositionally biased region" description="Low complexity" evidence="2">
    <location>
        <begin position="127"/>
        <end position="140"/>
    </location>
</feature>
<feature type="region of interest" description="Disordered" evidence="2">
    <location>
        <begin position="100"/>
        <end position="140"/>
    </location>
</feature>